<dbReference type="STRING" id="1424294.Gferi_04710"/>
<dbReference type="SMART" id="SM00347">
    <property type="entry name" value="HTH_MARR"/>
    <property type="match status" value="1"/>
</dbReference>
<dbReference type="InterPro" id="IPR036390">
    <property type="entry name" value="WH_DNA-bd_sf"/>
</dbReference>
<dbReference type="PROSITE" id="PS50995">
    <property type="entry name" value="HTH_MARR_2"/>
    <property type="match status" value="1"/>
</dbReference>
<dbReference type="PANTHER" id="PTHR33164">
    <property type="entry name" value="TRANSCRIPTIONAL REGULATOR, MARR FAMILY"/>
    <property type="match status" value="1"/>
</dbReference>
<dbReference type="Proteomes" id="UP000095743">
    <property type="component" value="Chromosome"/>
</dbReference>
<dbReference type="SUPFAM" id="SSF46785">
    <property type="entry name" value="Winged helix' DNA-binding domain"/>
    <property type="match status" value="1"/>
</dbReference>
<reference evidence="2 3" key="1">
    <citation type="submission" date="2016-09" db="EMBL/GenBank/DDBJ databases">
        <title>Genomic analysis reveals versatility of anaerobic energy metabolism of Geosporobacter ferrireducens IRF9 of phylum Firmicutes.</title>
        <authorList>
            <person name="Kim S.-J."/>
        </authorList>
    </citation>
    <scope>NUCLEOTIDE SEQUENCE [LARGE SCALE GENOMIC DNA]</scope>
    <source>
        <strain evidence="2 3">IRF9</strain>
    </source>
</reference>
<accession>A0A1D8GDE4</accession>
<evidence type="ECO:0000313" key="2">
    <source>
        <dbReference type="EMBL" id="AOT68916.1"/>
    </source>
</evidence>
<feature type="domain" description="HTH marR-type" evidence="1">
    <location>
        <begin position="9"/>
        <end position="145"/>
    </location>
</feature>
<proteinExistence type="predicted"/>
<dbReference type="Pfam" id="PF01047">
    <property type="entry name" value="MarR"/>
    <property type="match status" value="1"/>
</dbReference>
<protein>
    <recommendedName>
        <fullName evidence="1">HTH marR-type domain-containing protein</fullName>
    </recommendedName>
</protein>
<dbReference type="EMBL" id="CP017269">
    <property type="protein sequence ID" value="AOT68916.1"/>
    <property type="molecule type" value="Genomic_DNA"/>
</dbReference>
<dbReference type="RefSeq" id="WP_069974482.1">
    <property type="nucleotide sequence ID" value="NZ_CP017269.1"/>
</dbReference>
<dbReference type="AlphaFoldDB" id="A0A1D8GDE4"/>
<dbReference type="PANTHER" id="PTHR33164:SF57">
    <property type="entry name" value="MARR-FAMILY TRANSCRIPTIONAL REGULATOR"/>
    <property type="match status" value="1"/>
</dbReference>
<dbReference type="InterPro" id="IPR039422">
    <property type="entry name" value="MarR/SlyA-like"/>
</dbReference>
<name>A0A1D8GDE4_9FIRM</name>
<dbReference type="InterPro" id="IPR036388">
    <property type="entry name" value="WH-like_DNA-bd_sf"/>
</dbReference>
<dbReference type="GO" id="GO:0003700">
    <property type="term" value="F:DNA-binding transcription factor activity"/>
    <property type="evidence" value="ECO:0007669"/>
    <property type="project" value="InterPro"/>
</dbReference>
<gene>
    <name evidence="2" type="ORF">Gferi_04710</name>
</gene>
<evidence type="ECO:0000259" key="1">
    <source>
        <dbReference type="PROSITE" id="PS50995"/>
    </source>
</evidence>
<dbReference type="Gene3D" id="1.10.10.10">
    <property type="entry name" value="Winged helix-like DNA-binding domain superfamily/Winged helix DNA-binding domain"/>
    <property type="match status" value="1"/>
</dbReference>
<dbReference type="InterPro" id="IPR000835">
    <property type="entry name" value="HTH_MarR-typ"/>
</dbReference>
<evidence type="ECO:0000313" key="3">
    <source>
        <dbReference type="Proteomes" id="UP000095743"/>
    </source>
</evidence>
<dbReference type="KEGG" id="gfe:Gferi_04710"/>
<sequence>MNKKNIVENHKFVHILKGLYKSMEREWDIKAHQYDLTNAHQHVLWILYLEDGMKLSELAARGLWNLSTTHDIVNRMVKKGLISKEKDIRDGRITRIYITELGVQQRNAMRSDLEKSEVFRLMKAFHKMEEQDQEKLQELILTLSREVLDAEYMKYMEISSQQLEKES</sequence>
<dbReference type="GO" id="GO:0006950">
    <property type="term" value="P:response to stress"/>
    <property type="evidence" value="ECO:0007669"/>
    <property type="project" value="TreeGrafter"/>
</dbReference>
<keyword evidence="3" id="KW-1185">Reference proteome</keyword>
<organism evidence="2 3">
    <name type="scientific">Geosporobacter ferrireducens</name>
    <dbReference type="NCBI Taxonomy" id="1424294"/>
    <lineage>
        <taxon>Bacteria</taxon>
        <taxon>Bacillati</taxon>
        <taxon>Bacillota</taxon>
        <taxon>Clostridia</taxon>
        <taxon>Peptostreptococcales</taxon>
        <taxon>Thermotaleaceae</taxon>
        <taxon>Geosporobacter</taxon>
    </lineage>
</organism>